<name>A0A4V1KIL6_9SPHI</name>
<comment type="catalytic activity">
    <reaction evidence="9">
        <text>4-CDP-2-C-methyl-D-erythritol + ATP = 4-CDP-2-C-methyl-D-erythritol 2-phosphate + ADP + H(+)</text>
        <dbReference type="Rhea" id="RHEA:18437"/>
        <dbReference type="ChEBI" id="CHEBI:15378"/>
        <dbReference type="ChEBI" id="CHEBI:30616"/>
        <dbReference type="ChEBI" id="CHEBI:57823"/>
        <dbReference type="ChEBI" id="CHEBI:57919"/>
        <dbReference type="ChEBI" id="CHEBI:456216"/>
        <dbReference type="EC" id="2.7.1.148"/>
    </reaction>
</comment>
<dbReference type="GO" id="GO:0019288">
    <property type="term" value="P:isopentenyl diphosphate biosynthetic process, methylerythritol 4-phosphate pathway"/>
    <property type="evidence" value="ECO:0007669"/>
    <property type="project" value="UniProtKB-UniRule"/>
</dbReference>
<evidence type="ECO:0000256" key="3">
    <source>
        <dbReference type="ARBA" id="ARBA00017473"/>
    </source>
</evidence>
<evidence type="ECO:0000256" key="9">
    <source>
        <dbReference type="HAMAP-Rule" id="MF_00061"/>
    </source>
</evidence>
<dbReference type="EMBL" id="RXOC01000003">
    <property type="protein sequence ID" value="RXF71122.1"/>
    <property type="molecule type" value="Genomic_DNA"/>
</dbReference>
<keyword evidence="7 9" id="KW-0067">ATP-binding</keyword>
<evidence type="ECO:0000259" key="11">
    <source>
        <dbReference type="Pfam" id="PF08544"/>
    </source>
</evidence>
<organism evidence="12 13">
    <name type="scientific">Arcticibacter tournemirensis</name>
    <dbReference type="NCBI Taxonomy" id="699437"/>
    <lineage>
        <taxon>Bacteria</taxon>
        <taxon>Pseudomonadati</taxon>
        <taxon>Bacteroidota</taxon>
        <taxon>Sphingobacteriia</taxon>
        <taxon>Sphingobacteriales</taxon>
        <taxon>Sphingobacteriaceae</taxon>
        <taxon>Arcticibacter</taxon>
    </lineage>
</organism>
<dbReference type="InterPro" id="IPR004424">
    <property type="entry name" value="IspE"/>
</dbReference>
<evidence type="ECO:0000256" key="6">
    <source>
        <dbReference type="ARBA" id="ARBA00022777"/>
    </source>
</evidence>
<evidence type="ECO:0000313" key="12">
    <source>
        <dbReference type="EMBL" id="RXF71122.1"/>
    </source>
</evidence>
<dbReference type="InterPro" id="IPR013750">
    <property type="entry name" value="GHMP_kinase_C_dom"/>
</dbReference>
<dbReference type="Gene3D" id="3.30.70.890">
    <property type="entry name" value="GHMP kinase, C-terminal domain"/>
    <property type="match status" value="1"/>
</dbReference>
<dbReference type="Pfam" id="PF08544">
    <property type="entry name" value="GHMP_kinases_C"/>
    <property type="match status" value="1"/>
</dbReference>
<dbReference type="AlphaFoldDB" id="A0A4V1KIL6"/>
<dbReference type="SUPFAM" id="SSF54211">
    <property type="entry name" value="Ribosomal protein S5 domain 2-like"/>
    <property type="match status" value="1"/>
</dbReference>
<proteinExistence type="inferred from homology"/>
<dbReference type="Gene3D" id="3.30.230.10">
    <property type="match status" value="1"/>
</dbReference>
<evidence type="ECO:0000256" key="4">
    <source>
        <dbReference type="ARBA" id="ARBA00022679"/>
    </source>
</evidence>
<comment type="caution">
    <text evidence="12">The sequence shown here is derived from an EMBL/GenBank/DDBJ whole genome shotgun (WGS) entry which is preliminary data.</text>
</comment>
<evidence type="ECO:0000256" key="2">
    <source>
        <dbReference type="ARBA" id="ARBA00012052"/>
    </source>
</evidence>
<evidence type="ECO:0000256" key="7">
    <source>
        <dbReference type="ARBA" id="ARBA00022840"/>
    </source>
</evidence>
<feature type="domain" description="GHMP kinase C-terminal" evidence="11">
    <location>
        <begin position="199"/>
        <end position="251"/>
    </location>
</feature>
<feature type="active site" evidence="9">
    <location>
        <position position="8"/>
    </location>
</feature>
<reference evidence="12 13" key="1">
    <citation type="submission" date="2018-12" db="EMBL/GenBank/DDBJ databases">
        <title>The Draft Genome Sequence of the Soil Bacterium Pedobacter tournemirensis R1.</title>
        <authorList>
            <person name="He J."/>
        </authorList>
    </citation>
    <scope>NUCLEOTIDE SEQUENCE [LARGE SCALE GENOMIC DNA]</scope>
    <source>
        <strain evidence="12 13">R1</strain>
    </source>
</reference>
<dbReference type="NCBIfam" id="TIGR00154">
    <property type="entry name" value="ispE"/>
    <property type="match status" value="1"/>
</dbReference>
<evidence type="ECO:0000256" key="8">
    <source>
        <dbReference type="ARBA" id="ARBA00032554"/>
    </source>
</evidence>
<protein>
    <recommendedName>
        <fullName evidence="3 9">4-diphosphocytidyl-2-C-methyl-D-erythritol kinase</fullName>
        <shortName evidence="9">CMK</shortName>
        <ecNumber evidence="2 9">2.7.1.148</ecNumber>
    </recommendedName>
    <alternativeName>
        <fullName evidence="8 9">4-(cytidine-5'-diphospho)-2-C-methyl-D-erythritol kinase</fullName>
    </alternativeName>
</protein>
<dbReference type="PANTHER" id="PTHR43527:SF2">
    <property type="entry name" value="4-DIPHOSPHOCYTIDYL-2-C-METHYL-D-ERYTHRITOL KINASE, CHLOROPLASTIC"/>
    <property type="match status" value="1"/>
</dbReference>
<comment type="similarity">
    <text evidence="1 9">Belongs to the GHMP kinase family. IspE subfamily.</text>
</comment>
<dbReference type="GO" id="GO:0016114">
    <property type="term" value="P:terpenoid biosynthetic process"/>
    <property type="evidence" value="ECO:0007669"/>
    <property type="project" value="UniProtKB-UniRule"/>
</dbReference>
<keyword evidence="4 9" id="KW-0808">Transferase</keyword>
<dbReference type="UniPathway" id="UPA00056">
    <property type="reaction ID" value="UER00094"/>
</dbReference>
<dbReference type="InterPro" id="IPR014721">
    <property type="entry name" value="Ribsml_uS5_D2-typ_fold_subgr"/>
</dbReference>
<dbReference type="HAMAP" id="MF_00061">
    <property type="entry name" value="IspE"/>
    <property type="match status" value="1"/>
</dbReference>
<dbReference type="SUPFAM" id="SSF55060">
    <property type="entry name" value="GHMP Kinase, C-terminal domain"/>
    <property type="match status" value="1"/>
</dbReference>
<dbReference type="RefSeq" id="WP_128768366.1">
    <property type="nucleotide sequence ID" value="NZ_RXOC01000003.1"/>
</dbReference>
<accession>A0A4V1KIL6</accession>
<dbReference type="GO" id="GO:0050515">
    <property type="term" value="F:4-(cytidine 5'-diphospho)-2-C-methyl-D-erythritol kinase activity"/>
    <property type="evidence" value="ECO:0007669"/>
    <property type="project" value="UniProtKB-UniRule"/>
</dbReference>
<comment type="function">
    <text evidence="9">Catalyzes the phosphorylation of the position 2 hydroxy group of 4-diphosphocytidyl-2C-methyl-D-erythritol.</text>
</comment>
<dbReference type="Pfam" id="PF00288">
    <property type="entry name" value="GHMP_kinases_N"/>
    <property type="match status" value="1"/>
</dbReference>
<feature type="active site" evidence="9">
    <location>
        <position position="132"/>
    </location>
</feature>
<comment type="pathway">
    <text evidence="9">Isoprenoid biosynthesis; isopentenyl diphosphate biosynthesis via DXP pathway; isopentenyl diphosphate from 1-deoxy-D-xylulose 5-phosphate: step 3/6.</text>
</comment>
<feature type="domain" description="GHMP kinase N-terminal" evidence="10">
    <location>
        <begin position="63"/>
        <end position="137"/>
    </location>
</feature>
<dbReference type="Proteomes" id="UP000290848">
    <property type="component" value="Unassembled WGS sequence"/>
</dbReference>
<dbReference type="InterPro" id="IPR006204">
    <property type="entry name" value="GHMP_kinase_N_dom"/>
</dbReference>
<keyword evidence="9" id="KW-0414">Isoprene biosynthesis</keyword>
<keyword evidence="6 9" id="KW-0418">Kinase</keyword>
<sequence>MIAFPNAKINIGLNVISRRRDGYHNLETVFYPVNIKDAIEVVESQELSFNSSGIEIPGHANENLCLKAYERLKNDFKLPPVSIHLHKKIPIGAGLGGGSADAAFFIKLLNSKFNLNMNVETMQNYARELGADCAFFIKNQPVFAFGKGDEFEDISLTLKDFFLVLVMPPVHVSTGEAYSGVKPANPNISLRELVGEPLEEWKYLMKNDFEESVFRNHPVIRGVKAELYEAGALYASMSGSGSSVYGIFKNKIELPHLEANNQVFYEI</sequence>
<dbReference type="PANTHER" id="PTHR43527">
    <property type="entry name" value="4-DIPHOSPHOCYTIDYL-2-C-METHYL-D-ERYTHRITOL KINASE, CHLOROPLASTIC"/>
    <property type="match status" value="1"/>
</dbReference>
<dbReference type="PIRSF" id="PIRSF010376">
    <property type="entry name" value="IspE"/>
    <property type="match status" value="1"/>
</dbReference>
<dbReference type="InterPro" id="IPR020568">
    <property type="entry name" value="Ribosomal_Su5_D2-typ_SF"/>
</dbReference>
<evidence type="ECO:0000259" key="10">
    <source>
        <dbReference type="Pfam" id="PF00288"/>
    </source>
</evidence>
<keyword evidence="5 9" id="KW-0547">Nucleotide-binding</keyword>
<dbReference type="EC" id="2.7.1.148" evidence="2 9"/>
<evidence type="ECO:0000256" key="1">
    <source>
        <dbReference type="ARBA" id="ARBA00009684"/>
    </source>
</evidence>
<gene>
    <name evidence="9" type="primary">ispE</name>
    <name evidence="12" type="ORF">EKH83_05340</name>
</gene>
<dbReference type="GO" id="GO:0005524">
    <property type="term" value="F:ATP binding"/>
    <property type="evidence" value="ECO:0007669"/>
    <property type="project" value="UniProtKB-UniRule"/>
</dbReference>
<evidence type="ECO:0000256" key="5">
    <source>
        <dbReference type="ARBA" id="ARBA00022741"/>
    </source>
</evidence>
<feature type="binding site" evidence="9">
    <location>
        <begin position="90"/>
        <end position="100"/>
    </location>
    <ligand>
        <name>ATP</name>
        <dbReference type="ChEBI" id="CHEBI:30616"/>
    </ligand>
</feature>
<evidence type="ECO:0000313" key="13">
    <source>
        <dbReference type="Proteomes" id="UP000290848"/>
    </source>
</evidence>
<dbReference type="InterPro" id="IPR036554">
    <property type="entry name" value="GHMP_kinase_C_sf"/>
</dbReference>